<dbReference type="InterPro" id="IPR053056">
    <property type="entry name" value="Lipid_Metab_Assoc_Protein"/>
</dbReference>
<evidence type="ECO:0000313" key="3">
    <source>
        <dbReference type="EMBL" id="OJA16635.1"/>
    </source>
</evidence>
<dbReference type="GO" id="GO:0005811">
    <property type="term" value="C:lipid droplet"/>
    <property type="evidence" value="ECO:0007669"/>
    <property type="project" value="TreeGrafter"/>
</dbReference>
<feature type="region of interest" description="Disordered" evidence="1">
    <location>
        <begin position="475"/>
        <end position="512"/>
    </location>
</feature>
<evidence type="ECO:0000256" key="1">
    <source>
        <dbReference type="SAM" id="MobiDB-lite"/>
    </source>
</evidence>
<comment type="caution">
    <text evidence="3">The sequence shown here is derived from an EMBL/GenBank/DDBJ whole genome shotgun (WGS) entry which is preliminary data.</text>
</comment>
<feature type="compositionally biased region" description="Basic and acidic residues" evidence="1">
    <location>
        <begin position="926"/>
        <end position="935"/>
    </location>
</feature>
<sequence length="993" mass="109317">MSIDVIDSRGRLPQDIVAIFHASFHPTKGNLVDWSLKASDDLELDGVEFSSLPSGLHLVDQDVVYFTKGTHSGVCVFRRRRTTEQGHRGFRLTSLGVLLASSTRPRPWRHVAALRALADSIYLSLENRGILEPSDSDWEPACAFFEERKVRRADLSGAGDWHGWSHELDNPDSDLSLFNPTMHLSHLLRILGPSALTLYKHVLGRRRILIYTLPPVEAACILCQVAADICYAVQLEPLTNDIDENDAATQYYAKLKGKTKDGIQVLGMVTLNDLDRIDREGKTGRGWIACTTDTIFLEKPSYYDLLIDLTTSTPSRTSRPTLYLSKPQQLQPGTRGPTHRLSVIRFTWSDVKLWNEVERILQLDGDQCGHGCCRPSSELDIRNKSSSLWTDPWRIYEDVCIVCAGLWMGSWRGNSVASYSTGNGSLANWGSVRLEGDDDLTVDGTFVRNVGMGIEGCPVGSPNSKGMRRTSGMTWPVGNTGADRRQPSSSSAATRSVSQLCSTGNDTIPETGERSDRQILTTLALLQTFHANTSFQLSRLADLLPSVASAAPETSIIYMTPKDMVSFELGPLSSLDARYLEWLADEYGAGSRIVRMAESKGPTAAASANKLAMSRALGAAFLSHQVEQLEKSVTHGPASGNWRDRRQPQAELGHANRRSVINHAPKQRPPSGNRPVKKPVAETIPEKEYNLVKTQKPRKSSEESRGDKDADIVVVDASVLVHALHQVKKWCRDGRDEIVIVPLEALNTLDLLKKGTSPLAQRARSASRILEAQVGTNPRIRVQRDDAFVPWDRIEFKDLLNDDKDRPTSQPLHLSGSPEWVRRMICCARWEVEHAAETLAPTGDKLKVVLAVLAPSAAQAQASRTETTSDVSSPVPLPAPSPHAHKYEPRSAGVLIGHWATRAGITLLELEPSATPFAPPSSNHPRILDEDDRGKRQVGRGRHNSHTAPGPPATRSTGLVERPPAVLQMMEVVSQPSKVVRVLARGEKLEPDS</sequence>
<organism evidence="3 4">
    <name type="scientific">Rhizopogon vesiculosus</name>
    <dbReference type="NCBI Taxonomy" id="180088"/>
    <lineage>
        <taxon>Eukaryota</taxon>
        <taxon>Fungi</taxon>
        <taxon>Dikarya</taxon>
        <taxon>Basidiomycota</taxon>
        <taxon>Agaricomycotina</taxon>
        <taxon>Agaricomycetes</taxon>
        <taxon>Agaricomycetidae</taxon>
        <taxon>Boletales</taxon>
        <taxon>Suillineae</taxon>
        <taxon>Rhizopogonaceae</taxon>
        <taxon>Rhizopogon</taxon>
    </lineage>
</organism>
<dbReference type="STRING" id="180088.A0A1J8Q9I1"/>
<dbReference type="Pfam" id="PF13638">
    <property type="entry name" value="PIN_4"/>
    <property type="match status" value="1"/>
</dbReference>
<feature type="compositionally biased region" description="Basic residues" evidence="1">
    <location>
        <begin position="936"/>
        <end position="945"/>
    </location>
</feature>
<proteinExistence type="predicted"/>
<dbReference type="PANTHER" id="PTHR28153">
    <property type="entry name" value="PROTEIN, PUTATIVE-RELATED"/>
    <property type="match status" value="1"/>
</dbReference>
<gene>
    <name evidence="3" type="ORF">AZE42_04037</name>
</gene>
<feature type="region of interest" description="Disordered" evidence="1">
    <location>
        <begin position="652"/>
        <end position="708"/>
    </location>
</feature>
<dbReference type="Pfam" id="PF09804">
    <property type="entry name" value="DENND11"/>
    <property type="match status" value="1"/>
</dbReference>
<dbReference type="EMBL" id="LVVM01002477">
    <property type="protein sequence ID" value="OJA16635.1"/>
    <property type="molecule type" value="Genomic_DNA"/>
</dbReference>
<feature type="compositionally biased region" description="Low complexity" evidence="1">
    <location>
        <begin position="488"/>
        <end position="498"/>
    </location>
</feature>
<dbReference type="Gene3D" id="3.40.50.1010">
    <property type="entry name" value="5'-nuclease"/>
    <property type="match status" value="1"/>
</dbReference>
<dbReference type="AlphaFoldDB" id="A0A1J8Q9I1"/>
<feature type="domain" description="PIN" evidence="2">
    <location>
        <begin position="713"/>
        <end position="792"/>
    </location>
</feature>
<feature type="compositionally biased region" description="Polar residues" evidence="1">
    <location>
        <begin position="499"/>
        <end position="508"/>
    </location>
</feature>
<dbReference type="OrthoDB" id="2152680at2759"/>
<keyword evidence="4" id="KW-1185">Reference proteome</keyword>
<feature type="region of interest" description="Disordered" evidence="1">
    <location>
        <begin position="858"/>
        <end position="889"/>
    </location>
</feature>
<evidence type="ECO:0000259" key="2">
    <source>
        <dbReference type="Pfam" id="PF13638"/>
    </source>
</evidence>
<feature type="region of interest" description="Disordered" evidence="1">
    <location>
        <begin position="913"/>
        <end position="963"/>
    </location>
</feature>
<dbReference type="Proteomes" id="UP000183567">
    <property type="component" value="Unassembled WGS sequence"/>
</dbReference>
<dbReference type="PANTHER" id="PTHR28153:SF1">
    <property type="entry name" value="DUF4484 DOMAIN-CONTAINING PROTEIN"/>
    <property type="match status" value="1"/>
</dbReference>
<protein>
    <recommendedName>
        <fullName evidence="2">PIN domain-containing protein</fullName>
    </recommendedName>
</protein>
<reference evidence="3 4" key="1">
    <citation type="submission" date="2016-03" db="EMBL/GenBank/DDBJ databases">
        <title>Comparative genomics of the ectomycorrhizal sister species Rhizopogon vinicolor and Rhizopogon vesiculosus (Basidiomycota: Boletales) reveals a divergence of the mating type B locus.</title>
        <authorList>
            <person name="Mujic A.B."/>
            <person name="Kuo A."/>
            <person name="Tritt A."/>
            <person name="Lipzen A."/>
            <person name="Chen C."/>
            <person name="Johnson J."/>
            <person name="Sharma A."/>
            <person name="Barry K."/>
            <person name="Grigoriev I.V."/>
            <person name="Spatafora J.W."/>
        </authorList>
    </citation>
    <scope>NUCLEOTIDE SEQUENCE [LARGE SCALE GENOMIC DNA]</scope>
    <source>
        <strain evidence="3 4">AM-OR11-056</strain>
    </source>
</reference>
<dbReference type="InterPro" id="IPR018626">
    <property type="entry name" value="LCHN/Anr2"/>
</dbReference>
<dbReference type="InterPro" id="IPR002716">
    <property type="entry name" value="PIN_dom"/>
</dbReference>
<name>A0A1J8Q9I1_9AGAM</name>
<accession>A0A1J8Q9I1</accession>
<feature type="compositionally biased region" description="Basic and acidic residues" evidence="1">
    <location>
        <begin position="699"/>
        <end position="708"/>
    </location>
</feature>
<evidence type="ECO:0000313" key="4">
    <source>
        <dbReference type="Proteomes" id="UP000183567"/>
    </source>
</evidence>